<name>A0A8K0NW83_LADFU</name>
<keyword evidence="4" id="KW-0862">Zinc</keyword>
<sequence length="105" mass="11600">MDTSTSIRAETSSVATSVSVPSSTPGHKRPESLCRVCGDKASGKHYGVPSCDGCRGFFKRSIRRNLDYVCKENGTCIVDVTRRNQCQACRFKKCIDVNMKKDGKF</sequence>
<dbReference type="Proteomes" id="UP000792457">
    <property type="component" value="Unassembled WGS sequence"/>
</dbReference>
<gene>
    <name evidence="12" type="ORF">J437_LFUL005585</name>
</gene>
<feature type="domain" description="Nuclear receptor" evidence="11">
    <location>
        <begin position="31"/>
        <end position="105"/>
    </location>
</feature>
<dbReference type="AlphaFoldDB" id="A0A8K0NW83"/>
<dbReference type="PROSITE" id="PS00031">
    <property type="entry name" value="NUCLEAR_REC_DBD_1"/>
    <property type="match status" value="1"/>
</dbReference>
<dbReference type="GO" id="GO:0005634">
    <property type="term" value="C:nucleus"/>
    <property type="evidence" value="ECO:0007669"/>
    <property type="project" value="UniProtKB-SubCell"/>
</dbReference>
<dbReference type="InterPro" id="IPR013088">
    <property type="entry name" value="Znf_NHR/GATA"/>
</dbReference>
<evidence type="ECO:0000256" key="3">
    <source>
        <dbReference type="ARBA" id="ARBA00022771"/>
    </source>
</evidence>
<dbReference type="CDD" id="cd07164">
    <property type="entry name" value="NR_DBD_PNR_like_1"/>
    <property type="match status" value="1"/>
</dbReference>
<evidence type="ECO:0000256" key="4">
    <source>
        <dbReference type="ARBA" id="ARBA00022833"/>
    </source>
</evidence>
<dbReference type="InterPro" id="IPR050274">
    <property type="entry name" value="Nuclear_hormone_rcpt_NR2"/>
</dbReference>
<keyword evidence="6" id="KW-0238">DNA-binding</keyword>
<evidence type="ECO:0000256" key="2">
    <source>
        <dbReference type="ARBA" id="ARBA00022723"/>
    </source>
</evidence>
<dbReference type="OrthoDB" id="5771769at2759"/>
<evidence type="ECO:0000256" key="8">
    <source>
        <dbReference type="ARBA" id="ARBA00023170"/>
    </source>
</evidence>
<keyword evidence="5" id="KW-0805">Transcription regulation</keyword>
<evidence type="ECO:0000256" key="6">
    <source>
        <dbReference type="ARBA" id="ARBA00023125"/>
    </source>
</evidence>
<keyword evidence="7" id="KW-0804">Transcription</keyword>
<keyword evidence="2" id="KW-0479">Metal-binding</keyword>
<dbReference type="PROSITE" id="PS51030">
    <property type="entry name" value="NUCLEAR_REC_DBD_2"/>
    <property type="match status" value="1"/>
</dbReference>
<evidence type="ECO:0000256" key="7">
    <source>
        <dbReference type="ARBA" id="ARBA00023163"/>
    </source>
</evidence>
<dbReference type="GO" id="GO:0003700">
    <property type="term" value="F:DNA-binding transcription factor activity"/>
    <property type="evidence" value="ECO:0007669"/>
    <property type="project" value="InterPro"/>
</dbReference>
<dbReference type="Gene3D" id="3.30.50.10">
    <property type="entry name" value="Erythroid Transcription Factor GATA-1, subunit A"/>
    <property type="match status" value="1"/>
</dbReference>
<dbReference type="Pfam" id="PF00105">
    <property type="entry name" value="zf-C4"/>
    <property type="match status" value="1"/>
</dbReference>
<keyword evidence="3" id="KW-0863">Zinc-finger</keyword>
<dbReference type="FunFam" id="3.30.50.10:FF:000056">
    <property type="entry name" value="Peroxisome proliferator-activated receptor gamma"/>
    <property type="match status" value="1"/>
</dbReference>
<dbReference type="SMART" id="SM00399">
    <property type="entry name" value="ZnF_C4"/>
    <property type="match status" value="1"/>
</dbReference>
<proteinExistence type="predicted"/>
<dbReference type="EMBL" id="KZ308181">
    <property type="protein sequence ID" value="KAG8223972.1"/>
    <property type="molecule type" value="Genomic_DNA"/>
</dbReference>
<keyword evidence="8" id="KW-0675">Receptor</keyword>
<evidence type="ECO:0000256" key="9">
    <source>
        <dbReference type="ARBA" id="ARBA00023242"/>
    </source>
</evidence>
<feature type="compositionally biased region" description="Low complexity" evidence="10">
    <location>
        <begin position="11"/>
        <end position="25"/>
    </location>
</feature>
<accession>A0A8K0NW83</accession>
<dbReference type="PRINTS" id="PR00047">
    <property type="entry name" value="STROIDFINGER"/>
</dbReference>
<feature type="region of interest" description="Disordered" evidence="10">
    <location>
        <begin position="1"/>
        <end position="30"/>
    </location>
</feature>
<organism evidence="12 13">
    <name type="scientific">Ladona fulva</name>
    <name type="common">Scarce chaser dragonfly</name>
    <name type="synonym">Libellula fulva</name>
    <dbReference type="NCBI Taxonomy" id="123851"/>
    <lineage>
        <taxon>Eukaryota</taxon>
        <taxon>Metazoa</taxon>
        <taxon>Ecdysozoa</taxon>
        <taxon>Arthropoda</taxon>
        <taxon>Hexapoda</taxon>
        <taxon>Insecta</taxon>
        <taxon>Pterygota</taxon>
        <taxon>Palaeoptera</taxon>
        <taxon>Odonata</taxon>
        <taxon>Epiprocta</taxon>
        <taxon>Anisoptera</taxon>
        <taxon>Libelluloidea</taxon>
        <taxon>Libellulidae</taxon>
        <taxon>Ladona</taxon>
    </lineage>
</organism>
<dbReference type="PANTHER" id="PTHR24083">
    <property type="entry name" value="NUCLEAR HORMONE RECEPTOR"/>
    <property type="match status" value="1"/>
</dbReference>
<evidence type="ECO:0000313" key="13">
    <source>
        <dbReference type="Proteomes" id="UP000792457"/>
    </source>
</evidence>
<keyword evidence="13" id="KW-1185">Reference proteome</keyword>
<evidence type="ECO:0000256" key="10">
    <source>
        <dbReference type="SAM" id="MobiDB-lite"/>
    </source>
</evidence>
<keyword evidence="9" id="KW-0539">Nucleus</keyword>
<dbReference type="SUPFAM" id="SSF57716">
    <property type="entry name" value="Glucocorticoid receptor-like (DNA-binding domain)"/>
    <property type="match status" value="1"/>
</dbReference>
<feature type="compositionally biased region" description="Polar residues" evidence="10">
    <location>
        <begin position="1"/>
        <end position="10"/>
    </location>
</feature>
<comment type="subcellular location">
    <subcellularLocation>
        <location evidence="1">Nucleus</location>
    </subcellularLocation>
</comment>
<evidence type="ECO:0000256" key="5">
    <source>
        <dbReference type="ARBA" id="ARBA00023015"/>
    </source>
</evidence>
<dbReference type="InterPro" id="IPR001628">
    <property type="entry name" value="Znf_hrmn_rcpt"/>
</dbReference>
<comment type="caution">
    <text evidence="12">The sequence shown here is derived from an EMBL/GenBank/DDBJ whole genome shotgun (WGS) entry which is preliminary data.</text>
</comment>
<evidence type="ECO:0000256" key="1">
    <source>
        <dbReference type="ARBA" id="ARBA00004123"/>
    </source>
</evidence>
<evidence type="ECO:0000259" key="11">
    <source>
        <dbReference type="PROSITE" id="PS51030"/>
    </source>
</evidence>
<dbReference type="GO" id="GO:0008270">
    <property type="term" value="F:zinc ion binding"/>
    <property type="evidence" value="ECO:0007669"/>
    <property type="project" value="UniProtKB-KW"/>
</dbReference>
<evidence type="ECO:0000313" key="12">
    <source>
        <dbReference type="EMBL" id="KAG8223972.1"/>
    </source>
</evidence>
<protein>
    <recommendedName>
        <fullName evidence="11">Nuclear receptor domain-containing protein</fullName>
    </recommendedName>
</protein>
<dbReference type="GO" id="GO:0043565">
    <property type="term" value="F:sequence-specific DNA binding"/>
    <property type="evidence" value="ECO:0007669"/>
    <property type="project" value="InterPro"/>
</dbReference>
<reference evidence="12" key="2">
    <citation type="submission" date="2017-10" db="EMBL/GenBank/DDBJ databases">
        <title>Ladona fulva Genome sequencing and assembly.</title>
        <authorList>
            <person name="Murali S."/>
            <person name="Richards S."/>
            <person name="Bandaranaike D."/>
            <person name="Bellair M."/>
            <person name="Blankenburg K."/>
            <person name="Chao H."/>
            <person name="Dinh H."/>
            <person name="Doddapaneni H."/>
            <person name="Dugan-Rocha S."/>
            <person name="Elkadiri S."/>
            <person name="Gnanaolivu R."/>
            <person name="Hernandez B."/>
            <person name="Skinner E."/>
            <person name="Javaid M."/>
            <person name="Lee S."/>
            <person name="Li M."/>
            <person name="Ming W."/>
            <person name="Munidasa M."/>
            <person name="Muniz J."/>
            <person name="Nguyen L."/>
            <person name="Hughes D."/>
            <person name="Osuji N."/>
            <person name="Pu L.-L."/>
            <person name="Puazo M."/>
            <person name="Qu C."/>
            <person name="Quiroz J."/>
            <person name="Raj R."/>
            <person name="Weissenberger G."/>
            <person name="Xin Y."/>
            <person name="Zou X."/>
            <person name="Han Y."/>
            <person name="Worley K."/>
            <person name="Muzny D."/>
            <person name="Gibbs R."/>
        </authorList>
    </citation>
    <scope>NUCLEOTIDE SEQUENCE</scope>
    <source>
        <strain evidence="12">Sampled in the wild</strain>
    </source>
</reference>
<reference evidence="12" key="1">
    <citation type="submission" date="2013-04" db="EMBL/GenBank/DDBJ databases">
        <authorList>
            <person name="Qu J."/>
            <person name="Murali S.C."/>
            <person name="Bandaranaike D."/>
            <person name="Bellair M."/>
            <person name="Blankenburg K."/>
            <person name="Chao H."/>
            <person name="Dinh H."/>
            <person name="Doddapaneni H."/>
            <person name="Downs B."/>
            <person name="Dugan-Rocha S."/>
            <person name="Elkadiri S."/>
            <person name="Gnanaolivu R.D."/>
            <person name="Hernandez B."/>
            <person name="Javaid M."/>
            <person name="Jayaseelan J.C."/>
            <person name="Lee S."/>
            <person name="Li M."/>
            <person name="Ming W."/>
            <person name="Munidasa M."/>
            <person name="Muniz J."/>
            <person name="Nguyen L."/>
            <person name="Ongeri F."/>
            <person name="Osuji N."/>
            <person name="Pu L.-L."/>
            <person name="Puazo M."/>
            <person name="Qu C."/>
            <person name="Quiroz J."/>
            <person name="Raj R."/>
            <person name="Weissenberger G."/>
            <person name="Xin Y."/>
            <person name="Zou X."/>
            <person name="Han Y."/>
            <person name="Richards S."/>
            <person name="Worley K."/>
            <person name="Muzny D."/>
            <person name="Gibbs R."/>
        </authorList>
    </citation>
    <scope>NUCLEOTIDE SEQUENCE</scope>
    <source>
        <strain evidence="12">Sampled in the wild</strain>
    </source>
</reference>